<protein>
    <recommendedName>
        <fullName evidence="2">DUF6589 domain-containing protein</fullName>
    </recommendedName>
</protein>
<gene>
    <name evidence="3" type="ORF">GLOTRDRAFT_44200</name>
</gene>
<dbReference type="HOGENOM" id="CLU_007061_3_1_1"/>
<feature type="region of interest" description="Disordered" evidence="1">
    <location>
        <begin position="178"/>
        <end position="198"/>
    </location>
</feature>
<evidence type="ECO:0000313" key="4">
    <source>
        <dbReference type="Proteomes" id="UP000030669"/>
    </source>
</evidence>
<organism evidence="3 4">
    <name type="scientific">Gloeophyllum trabeum (strain ATCC 11539 / FP-39264 / Madison 617)</name>
    <name type="common">Brown rot fungus</name>
    <dbReference type="NCBI Taxonomy" id="670483"/>
    <lineage>
        <taxon>Eukaryota</taxon>
        <taxon>Fungi</taxon>
        <taxon>Dikarya</taxon>
        <taxon>Basidiomycota</taxon>
        <taxon>Agaricomycotina</taxon>
        <taxon>Agaricomycetes</taxon>
        <taxon>Gloeophyllales</taxon>
        <taxon>Gloeophyllaceae</taxon>
        <taxon>Gloeophyllum</taxon>
    </lineage>
</organism>
<name>S7RMF7_GLOTA</name>
<evidence type="ECO:0000313" key="3">
    <source>
        <dbReference type="EMBL" id="EPQ53879.1"/>
    </source>
</evidence>
<dbReference type="GeneID" id="19306256"/>
<evidence type="ECO:0000259" key="2">
    <source>
        <dbReference type="Pfam" id="PF20231"/>
    </source>
</evidence>
<sequence>SVIIAQMAHHRSQRSLHFQAIHGFLLWANGASRQTIDILQKLSLSVSFDSTLDMVQNIADACIQRARLVARGPHAFCYDNVQISTSIHVEQREDGPAKVQCGTFGILYELRNASRDAMLLVPIMERYRNAKKLDYEEHVRPTKQQQQFVSQQLTVHLIECLYKFSGVFKLPEGESFESKFPHPPRRRMPPDHKTNEFPLRTTMNEEGSIDGNVRSIEHTYYQQLDMDAKLQRRGDINAFTRLDVFQLGFGLFHFIMNFIWALLHVHRSTLAQEGSLAFFFTVLERARLGSEHPDFYTLFAAMMDVLSGLILNAWEIECGYPSLADFAASNPSKEQLESIAQRIL</sequence>
<dbReference type="OrthoDB" id="3040861at2759"/>
<dbReference type="STRING" id="670483.S7RMF7"/>
<dbReference type="AlphaFoldDB" id="S7RMF7"/>
<feature type="non-terminal residue" evidence="3">
    <location>
        <position position="1"/>
    </location>
</feature>
<feature type="domain" description="DUF6589" evidence="2">
    <location>
        <begin position="130"/>
        <end position="343"/>
    </location>
</feature>
<reference evidence="3 4" key="1">
    <citation type="journal article" date="2012" name="Science">
        <title>The Paleozoic origin of enzymatic lignin decomposition reconstructed from 31 fungal genomes.</title>
        <authorList>
            <person name="Floudas D."/>
            <person name="Binder M."/>
            <person name="Riley R."/>
            <person name="Barry K."/>
            <person name="Blanchette R.A."/>
            <person name="Henrissat B."/>
            <person name="Martinez A.T."/>
            <person name="Otillar R."/>
            <person name="Spatafora J.W."/>
            <person name="Yadav J.S."/>
            <person name="Aerts A."/>
            <person name="Benoit I."/>
            <person name="Boyd A."/>
            <person name="Carlson A."/>
            <person name="Copeland A."/>
            <person name="Coutinho P.M."/>
            <person name="de Vries R.P."/>
            <person name="Ferreira P."/>
            <person name="Findley K."/>
            <person name="Foster B."/>
            <person name="Gaskell J."/>
            <person name="Glotzer D."/>
            <person name="Gorecki P."/>
            <person name="Heitman J."/>
            <person name="Hesse C."/>
            <person name="Hori C."/>
            <person name="Igarashi K."/>
            <person name="Jurgens J.A."/>
            <person name="Kallen N."/>
            <person name="Kersten P."/>
            <person name="Kohler A."/>
            <person name="Kuees U."/>
            <person name="Kumar T.K.A."/>
            <person name="Kuo A."/>
            <person name="LaButti K."/>
            <person name="Larrondo L.F."/>
            <person name="Lindquist E."/>
            <person name="Ling A."/>
            <person name="Lombard V."/>
            <person name="Lucas S."/>
            <person name="Lundell T."/>
            <person name="Martin R."/>
            <person name="McLaughlin D.J."/>
            <person name="Morgenstern I."/>
            <person name="Morin E."/>
            <person name="Murat C."/>
            <person name="Nagy L.G."/>
            <person name="Nolan M."/>
            <person name="Ohm R.A."/>
            <person name="Patyshakuliyeva A."/>
            <person name="Rokas A."/>
            <person name="Ruiz-Duenas F.J."/>
            <person name="Sabat G."/>
            <person name="Salamov A."/>
            <person name="Samejima M."/>
            <person name="Schmutz J."/>
            <person name="Slot J.C."/>
            <person name="St John F."/>
            <person name="Stenlid J."/>
            <person name="Sun H."/>
            <person name="Sun S."/>
            <person name="Syed K."/>
            <person name="Tsang A."/>
            <person name="Wiebenga A."/>
            <person name="Young D."/>
            <person name="Pisabarro A."/>
            <person name="Eastwood D.C."/>
            <person name="Martin F."/>
            <person name="Cullen D."/>
            <person name="Grigoriev I.V."/>
            <person name="Hibbett D.S."/>
        </authorList>
    </citation>
    <scope>NUCLEOTIDE SEQUENCE [LARGE SCALE GENOMIC DNA]</scope>
    <source>
        <strain evidence="3 4">ATCC 11539</strain>
    </source>
</reference>
<dbReference type="Pfam" id="PF20231">
    <property type="entry name" value="DUF6589"/>
    <property type="match status" value="1"/>
</dbReference>
<dbReference type="RefSeq" id="XP_007867222.1">
    <property type="nucleotide sequence ID" value="XM_007869031.1"/>
</dbReference>
<dbReference type="EMBL" id="KB469304">
    <property type="protein sequence ID" value="EPQ53879.1"/>
    <property type="molecule type" value="Genomic_DNA"/>
</dbReference>
<dbReference type="KEGG" id="gtr:GLOTRDRAFT_44200"/>
<dbReference type="eggNOG" id="ENOG502SJBV">
    <property type="taxonomic scope" value="Eukaryota"/>
</dbReference>
<keyword evidence="4" id="KW-1185">Reference proteome</keyword>
<proteinExistence type="predicted"/>
<accession>S7RMF7</accession>
<dbReference type="InterPro" id="IPR046496">
    <property type="entry name" value="DUF6589"/>
</dbReference>
<dbReference type="OMA" id="NAWHTEC"/>
<evidence type="ECO:0000256" key="1">
    <source>
        <dbReference type="SAM" id="MobiDB-lite"/>
    </source>
</evidence>
<dbReference type="Proteomes" id="UP000030669">
    <property type="component" value="Unassembled WGS sequence"/>
</dbReference>